<dbReference type="GeneID" id="36578826"/>
<gene>
    <name evidence="1" type="ORF">K444DRAFT_171839</name>
</gene>
<name>A0A2J6SR54_9HELO</name>
<evidence type="ECO:0000313" key="2">
    <source>
        <dbReference type="Proteomes" id="UP000235371"/>
    </source>
</evidence>
<dbReference type="RefSeq" id="XP_024730161.1">
    <property type="nucleotide sequence ID" value="XM_024870744.1"/>
</dbReference>
<protein>
    <submittedName>
        <fullName evidence="1">Uncharacterized protein</fullName>
    </submittedName>
</protein>
<organism evidence="1 2">
    <name type="scientific">Hyaloscypha bicolor E</name>
    <dbReference type="NCBI Taxonomy" id="1095630"/>
    <lineage>
        <taxon>Eukaryota</taxon>
        <taxon>Fungi</taxon>
        <taxon>Dikarya</taxon>
        <taxon>Ascomycota</taxon>
        <taxon>Pezizomycotina</taxon>
        <taxon>Leotiomycetes</taxon>
        <taxon>Helotiales</taxon>
        <taxon>Hyaloscyphaceae</taxon>
        <taxon>Hyaloscypha</taxon>
        <taxon>Hyaloscypha bicolor</taxon>
    </lineage>
</organism>
<proteinExistence type="predicted"/>
<dbReference type="Proteomes" id="UP000235371">
    <property type="component" value="Unassembled WGS sequence"/>
</dbReference>
<accession>A0A2J6SR54</accession>
<evidence type="ECO:0000313" key="1">
    <source>
        <dbReference type="EMBL" id="PMD53257.1"/>
    </source>
</evidence>
<keyword evidence="2" id="KW-1185">Reference proteome</keyword>
<dbReference type="InParanoid" id="A0A2J6SR54"/>
<sequence length="114" mass="12433">MPRACSSQCKVEFYFKTPAQITCQAQALRSWALGGAGQARAMARISTGLLRSEMRIADRLGTPAEALNNHTSHPHALHTSHFTPHASHSTLYTSHFTPCLLPPLFQPQATALPL</sequence>
<dbReference type="AlphaFoldDB" id="A0A2J6SR54"/>
<dbReference type="EMBL" id="KZ613887">
    <property type="protein sequence ID" value="PMD53257.1"/>
    <property type="molecule type" value="Genomic_DNA"/>
</dbReference>
<reference evidence="1 2" key="1">
    <citation type="submission" date="2016-04" db="EMBL/GenBank/DDBJ databases">
        <title>A degradative enzymes factory behind the ericoid mycorrhizal symbiosis.</title>
        <authorList>
            <consortium name="DOE Joint Genome Institute"/>
            <person name="Martino E."/>
            <person name="Morin E."/>
            <person name="Grelet G."/>
            <person name="Kuo A."/>
            <person name="Kohler A."/>
            <person name="Daghino S."/>
            <person name="Barry K."/>
            <person name="Choi C."/>
            <person name="Cichocki N."/>
            <person name="Clum A."/>
            <person name="Copeland A."/>
            <person name="Hainaut M."/>
            <person name="Haridas S."/>
            <person name="Labutti K."/>
            <person name="Lindquist E."/>
            <person name="Lipzen A."/>
            <person name="Khouja H.-R."/>
            <person name="Murat C."/>
            <person name="Ohm R."/>
            <person name="Olson A."/>
            <person name="Spatafora J."/>
            <person name="Veneault-Fourrey C."/>
            <person name="Henrissat B."/>
            <person name="Grigoriev I."/>
            <person name="Martin F."/>
            <person name="Perotto S."/>
        </authorList>
    </citation>
    <scope>NUCLEOTIDE SEQUENCE [LARGE SCALE GENOMIC DNA]</scope>
    <source>
        <strain evidence="1 2">E</strain>
    </source>
</reference>